<keyword evidence="1" id="KW-0472">Membrane</keyword>
<dbReference type="SUPFAM" id="SSF81321">
    <property type="entry name" value="Family A G protein-coupled receptor-like"/>
    <property type="match status" value="1"/>
</dbReference>
<feature type="transmembrane region" description="Helical" evidence="1">
    <location>
        <begin position="79"/>
        <end position="98"/>
    </location>
</feature>
<dbReference type="InterPro" id="IPR019424">
    <property type="entry name" value="7TM_GPCR_Srsx"/>
</dbReference>
<keyword evidence="1" id="KW-0812">Transmembrane</keyword>
<proteinExistence type="predicted"/>
<dbReference type="Proteomes" id="UP000887578">
    <property type="component" value="Unplaced"/>
</dbReference>
<evidence type="ECO:0000313" key="3">
    <source>
        <dbReference type="WBParaSite" id="PDA_v2.g15719.t1"/>
    </source>
</evidence>
<feature type="transmembrane region" description="Helical" evidence="1">
    <location>
        <begin position="6"/>
        <end position="22"/>
    </location>
</feature>
<dbReference type="Gene3D" id="1.20.1070.10">
    <property type="entry name" value="Rhodopsin 7-helix transmembrane proteins"/>
    <property type="match status" value="1"/>
</dbReference>
<feature type="transmembrane region" description="Helical" evidence="1">
    <location>
        <begin position="119"/>
        <end position="138"/>
    </location>
</feature>
<reference evidence="3" key="1">
    <citation type="submission" date="2022-11" db="UniProtKB">
        <authorList>
            <consortium name="WormBaseParasite"/>
        </authorList>
    </citation>
    <scope>IDENTIFICATION</scope>
</reference>
<sequence>MDYVTYYIYLCEGYLVIFICSIKEFRVQKEFIIYVGVLLYDAFFGLSHVFAGSIRIQVYLTEKYIPLYTPWMCFHLPQVYLWSITTPATGIITIVSAIDRFISIMYPLTYYQLRSRYSFFMISTPLLISCVFVVIEGFQCYELRNVYNVHDNNAMQGLD</sequence>
<keyword evidence="2" id="KW-1185">Reference proteome</keyword>
<keyword evidence="1" id="KW-1133">Transmembrane helix</keyword>
<name>A0A914PLR4_9BILA</name>
<evidence type="ECO:0000313" key="2">
    <source>
        <dbReference type="Proteomes" id="UP000887578"/>
    </source>
</evidence>
<dbReference type="WBParaSite" id="PDA_v2.g15719.t1">
    <property type="protein sequence ID" value="PDA_v2.g15719.t1"/>
    <property type="gene ID" value="PDA_v2.g15719"/>
</dbReference>
<organism evidence="2 3">
    <name type="scientific">Panagrolaimus davidi</name>
    <dbReference type="NCBI Taxonomy" id="227884"/>
    <lineage>
        <taxon>Eukaryota</taxon>
        <taxon>Metazoa</taxon>
        <taxon>Ecdysozoa</taxon>
        <taxon>Nematoda</taxon>
        <taxon>Chromadorea</taxon>
        <taxon>Rhabditida</taxon>
        <taxon>Tylenchina</taxon>
        <taxon>Panagrolaimomorpha</taxon>
        <taxon>Panagrolaimoidea</taxon>
        <taxon>Panagrolaimidae</taxon>
        <taxon>Panagrolaimus</taxon>
    </lineage>
</organism>
<dbReference type="Pfam" id="PF10320">
    <property type="entry name" value="7TM_GPCR_Srsx"/>
    <property type="match status" value="1"/>
</dbReference>
<dbReference type="AlphaFoldDB" id="A0A914PLR4"/>
<feature type="transmembrane region" description="Helical" evidence="1">
    <location>
        <begin position="31"/>
        <end position="59"/>
    </location>
</feature>
<accession>A0A914PLR4</accession>
<evidence type="ECO:0000256" key="1">
    <source>
        <dbReference type="SAM" id="Phobius"/>
    </source>
</evidence>
<protein>
    <submittedName>
        <fullName evidence="3">G-protein coupled receptors family 1 profile domain-containing protein</fullName>
    </submittedName>
</protein>